<sequence length="64" mass="7400">MYLFEKEEKQCEVSDVLVLNKNGEISCYYVDENYPQYLSGFICINISGAPTIFFPVFSSCSNRR</sequence>
<dbReference type="EMBL" id="QRNJ01000084">
    <property type="protein sequence ID" value="RHK33924.1"/>
    <property type="molecule type" value="Genomic_DNA"/>
</dbReference>
<accession>A0A415G3P6</accession>
<gene>
    <name evidence="2" type="ORF">DW068_15115</name>
</gene>
<evidence type="ECO:0000313" key="2">
    <source>
        <dbReference type="EMBL" id="RHK33924.1"/>
    </source>
</evidence>
<keyword evidence="1" id="KW-0472">Membrane</keyword>
<keyword evidence="1" id="KW-0812">Transmembrane</keyword>
<dbReference type="Proteomes" id="UP000283497">
    <property type="component" value="Unassembled WGS sequence"/>
</dbReference>
<reference evidence="2 3" key="1">
    <citation type="submission" date="2018-08" db="EMBL/GenBank/DDBJ databases">
        <title>A genome reference for cultivated species of the human gut microbiota.</title>
        <authorList>
            <person name="Zou Y."/>
            <person name="Xue W."/>
            <person name="Luo G."/>
        </authorList>
    </citation>
    <scope>NUCLEOTIDE SEQUENCE [LARGE SCALE GENOMIC DNA]</scope>
    <source>
        <strain evidence="2 3">AF45-14BH</strain>
    </source>
</reference>
<feature type="transmembrane region" description="Helical" evidence="1">
    <location>
        <begin position="37"/>
        <end position="57"/>
    </location>
</feature>
<protein>
    <submittedName>
        <fullName evidence="2">Uncharacterized protein</fullName>
    </submittedName>
</protein>
<dbReference type="AlphaFoldDB" id="A0A415G3P6"/>
<proteinExistence type="predicted"/>
<evidence type="ECO:0000313" key="3">
    <source>
        <dbReference type="Proteomes" id="UP000283497"/>
    </source>
</evidence>
<evidence type="ECO:0000256" key="1">
    <source>
        <dbReference type="SAM" id="Phobius"/>
    </source>
</evidence>
<keyword evidence="1" id="KW-1133">Transmembrane helix</keyword>
<organism evidence="2 3">
    <name type="scientific">Anaerobutyricum hallii</name>
    <dbReference type="NCBI Taxonomy" id="39488"/>
    <lineage>
        <taxon>Bacteria</taxon>
        <taxon>Bacillati</taxon>
        <taxon>Bacillota</taxon>
        <taxon>Clostridia</taxon>
        <taxon>Lachnospirales</taxon>
        <taxon>Lachnospiraceae</taxon>
        <taxon>Anaerobutyricum</taxon>
    </lineage>
</organism>
<name>A0A415G3P6_9FIRM</name>
<comment type="caution">
    <text evidence="2">The sequence shown here is derived from an EMBL/GenBank/DDBJ whole genome shotgun (WGS) entry which is preliminary data.</text>
</comment>